<dbReference type="InterPro" id="IPR017946">
    <property type="entry name" value="PLC-like_Pdiesterase_TIM-brl"/>
</dbReference>
<dbReference type="Proteomes" id="UP001161406">
    <property type="component" value="Unassembled WGS sequence"/>
</dbReference>
<sequence>MTDPITIVRNGHKTWLKWHRGRRRAGDPAFTGQRILEGMRLGASVEVDLVVHADRGYAVLHDLSVERETTGTGKVAELTAAQLRSFYLRDEDGKPLDQPVMLLEDLAALLAESGAHPDALLQLDYKEDAKVLDDRAIRTFKDSVGPVARHMILSSGDADSVRLLSEGVEGMRIGYDPCHDGALERLAVSRDYAGFVADAIAASPKAEMIYLAYPLVLAADRQGFDLIEAFHQHARRVDSYTIKAANADSRAAVERLLALKVDQITTDDPEGLVALVAE</sequence>
<dbReference type="SUPFAM" id="SSF51695">
    <property type="entry name" value="PLC-like phosphodiesterases"/>
    <property type="match status" value="1"/>
</dbReference>
<accession>A0ABQ5UC97</accession>
<reference evidence="2" key="2">
    <citation type="submission" date="2023-01" db="EMBL/GenBank/DDBJ databases">
        <title>Draft genome sequence of Devosia yakushimensis strain NBRC 103855.</title>
        <authorList>
            <person name="Sun Q."/>
            <person name="Mori K."/>
        </authorList>
    </citation>
    <scope>NUCLEOTIDE SEQUENCE</scope>
    <source>
        <strain evidence="2">NBRC 103855</strain>
    </source>
</reference>
<dbReference type="Gene3D" id="3.20.20.190">
    <property type="entry name" value="Phosphatidylinositol (PI) phosphodiesterase"/>
    <property type="match status" value="1"/>
</dbReference>
<gene>
    <name evidence="2" type="ORF">GCM10007913_16590</name>
</gene>
<dbReference type="PANTHER" id="PTHR43805">
    <property type="entry name" value="GLYCEROPHOSPHORYL DIESTER PHOSPHODIESTERASE"/>
    <property type="match status" value="1"/>
</dbReference>
<evidence type="ECO:0000259" key="1">
    <source>
        <dbReference type="Pfam" id="PF03009"/>
    </source>
</evidence>
<dbReference type="InterPro" id="IPR030395">
    <property type="entry name" value="GP_PDE_dom"/>
</dbReference>
<dbReference type="Pfam" id="PF03009">
    <property type="entry name" value="GDPD"/>
    <property type="match status" value="1"/>
</dbReference>
<dbReference type="RefSeq" id="WP_284389758.1">
    <property type="nucleotide sequence ID" value="NZ_BSNG01000001.1"/>
</dbReference>
<comment type="caution">
    <text evidence="2">The sequence shown here is derived from an EMBL/GenBank/DDBJ whole genome shotgun (WGS) entry which is preliminary data.</text>
</comment>
<dbReference type="EMBL" id="BSNG01000001">
    <property type="protein sequence ID" value="GLQ09727.1"/>
    <property type="molecule type" value="Genomic_DNA"/>
</dbReference>
<reference evidence="2" key="1">
    <citation type="journal article" date="2014" name="Int. J. Syst. Evol. Microbiol.">
        <title>Complete genome of a new Firmicutes species belonging to the dominant human colonic microbiota ('Ruminococcus bicirculans') reveals two chromosomes and a selective capacity to utilize plant glucans.</title>
        <authorList>
            <consortium name="NISC Comparative Sequencing Program"/>
            <person name="Wegmann U."/>
            <person name="Louis P."/>
            <person name="Goesmann A."/>
            <person name="Henrissat B."/>
            <person name="Duncan S.H."/>
            <person name="Flint H.J."/>
        </authorList>
    </citation>
    <scope>NUCLEOTIDE SEQUENCE</scope>
    <source>
        <strain evidence="2">NBRC 103855</strain>
    </source>
</reference>
<evidence type="ECO:0000313" key="2">
    <source>
        <dbReference type="EMBL" id="GLQ09727.1"/>
    </source>
</evidence>
<protein>
    <submittedName>
        <fullName evidence="2">Glycerophosphoryl diester phosphodiesterase</fullName>
    </submittedName>
</protein>
<dbReference type="PANTHER" id="PTHR43805:SF1">
    <property type="entry name" value="GP-PDE DOMAIN-CONTAINING PROTEIN"/>
    <property type="match status" value="1"/>
</dbReference>
<proteinExistence type="predicted"/>
<feature type="domain" description="GP-PDE" evidence="1">
    <location>
        <begin position="45"/>
        <end position="270"/>
    </location>
</feature>
<name>A0ABQ5UC97_9HYPH</name>
<evidence type="ECO:0000313" key="3">
    <source>
        <dbReference type="Proteomes" id="UP001161406"/>
    </source>
</evidence>
<keyword evidence="3" id="KW-1185">Reference proteome</keyword>
<organism evidence="2 3">
    <name type="scientific">Devosia yakushimensis</name>
    <dbReference type="NCBI Taxonomy" id="470028"/>
    <lineage>
        <taxon>Bacteria</taxon>
        <taxon>Pseudomonadati</taxon>
        <taxon>Pseudomonadota</taxon>
        <taxon>Alphaproteobacteria</taxon>
        <taxon>Hyphomicrobiales</taxon>
        <taxon>Devosiaceae</taxon>
        <taxon>Devosia</taxon>
    </lineage>
</organism>